<feature type="region of interest" description="Disordered" evidence="1">
    <location>
        <begin position="31"/>
        <end position="134"/>
    </location>
</feature>
<reference evidence="2 3" key="1">
    <citation type="journal article" date="2024" name="IMA Fungus">
        <title>Apiospora arundinis, a panoply of carbohydrate-active enzymes and secondary metabolites.</title>
        <authorList>
            <person name="Sorensen T."/>
            <person name="Petersen C."/>
            <person name="Muurmann A.T."/>
            <person name="Christiansen J.V."/>
            <person name="Brundto M.L."/>
            <person name="Overgaard C.K."/>
            <person name="Boysen A.T."/>
            <person name="Wollenberg R.D."/>
            <person name="Larsen T.O."/>
            <person name="Sorensen J.L."/>
            <person name="Nielsen K.L."/>
            <person name="Sondergaard T.E."/>
        </authorList>
    </citation>
    <scope>NUCLEOTIDE SEQUENCE [LARGE SCALE GENOMIC DNA]</scope>
    <source>
        <strain evidence="2 3">AAU 773</strain>
    </source>
</reference>
<evidence type="ECO:0000313" key="2">
    <source>
        <dbReference type="EMBL" id="KAK8874443.1"/>
    </source>
</evidence>
<organism evidence="2 3">
    <name type="scientific">Apiospora arundinis</name>
    <dbReference type="NCBI Taxonomy" id="335852"/>
    <lineage>
        <taxon>Eukaryota</taxon>
        <taxon>Fungi</taxon>
        <taxon>Dikarya</taxon>
        <taxon>Ascomycota</taxon>
        <taxon>Pezizomycotina</taxon>
        <taxon>Sordariomycetes</taxon>
        <taxon>Xylariomycetidae</taxon>
        <taxon>Amphisphaeriales</taxon>
        <taxon>Apiosporaceae</taxon>
        <taxon>Apiospora</taxon>
    </lineage>
</organism>
<keyword evidence="3" id="KW-1185">Reference proteome</keyword>
<feature type="compositionally biased region" description="Polar residues" evidence="1">
    <location>
        <begin position="31"/>
        <end position="42"/>
    </location>
</feature>
<gene>
    <name evidence="2" type="ORF">PGQ11_004957</name>
</gene>
<dbReference type="EMBL" id="JAPCWZ010000003">
    <property type="protein sequence ID" value="KAK8874443.1"/>
    <property type="molecule type" value="Genomic_DNA"/>
</dbReference>
<evidence type="ECO:0000256" key="1">
    <source>
        <dbReference type="SAM" id="MobiDB-lite"/>
    </source>
</evidence>
<name>A0ABR2JA33_9PEZI</name>
<dbReference type="Proteomes" id="UP001390339">
    <property type="component" value="Unassembled WGS sequence"/>
</dbReference>
<comment type="caution">
    <text evidence="2">The sequence shown here is derived from an EMBL/GenBank/DDBJ whole genome shotgun (WGS) entry which is preliminary data.</text>
</comment>
<accession>A0ABR2JA33</accession>
<protein>
    <submittedName>
        <fullName evidence="2">Uncharacterized protein</fullName>
    </submittedName>
</protein>
<sequence>MAGLGEPVKNQEPGLGAAALKNASQRIPLNLSENYPISQHPVQQLPGKAQDIGRQHKPLATSTNKKARPKPRLHNDKQPSSKGGSKGSKDPAAISQSNKEKQTQRNHRRGQKRSVPSKSPPRRPDRTPSGELAHQGYVLHRELDRVERNGQMIFWQEYIFTSAFKKIRKALLVLRDRAATVPITEKEDRARAYAREAFDRFKMCMEKV</sequence>
<evidence type="ECO:0000313" key="3">
    <source>
        <dbReference type="Proteomes" id="UP001390339"/>
    </source>
</evidence>
<proteinExistence type="predicted"/>